<evidence type="ECO:0000313" key="1">
    <source>
        <dbReference type="EMBL" id="KAH7913703.1"/>
    </source>
</evidence>
<accession>A0ACB8AL18</accession>
<evidence type="ECO:0000313" key="2">
    <source>
        <dbReference type="Proteomes" id="UP000790377"/>
    </source>
</evidence>
<proteinExistence type="predicted"/>
<dbReference type="Proteomes" id="UP000790377">
    <property type="component" value="Unassembled WGS sequence"/>
</dbReference>
<reference evidence="1" key="1">
    <citation type="journal article" date="2021" name="New Phytol.">
        <title>Evolutionary innovations through gain and loss of genes in the ectomycorrhizal Boletales.</title>
        <authorList>
            <person name="Wu G."/>
            <person name="Miyauchi S."/>
            <person name="Morin E."/>
            <person name="Kuo A."/>
            <person name="Drula E."/>
            <person name="Varga T."/>
            <person name="Kohler A."/>
            <person name="Feng B."/>
            <person name="Cao Y."/>
            <person name="Lipzen A."/>
            <person name="Daum C."/>
            <person name="Hundley H."/>
            <person name="Pangilinan J."/>
            <person name="Johnson J."/>
            <person name="Barry K."/>
            <person name="LaButti K."/>
            <person name="Ng V."/>
            <person name="Ahrendt S."/>
            <person name="Min B."/>
            <person name="Choi I.G."/>
            <person name="Park H."/>
            <person name="Plett J.M."/>
            <person name="Magnuson J."/>
            <person name="Spatafora J.W."/>
            <person name="Nagy L.G."/>
            <person name="Henrissat B."/>
            <person name="Grigoriev I.V."/>
            <person name="Yang Z.L."/>
            <person name="Xu J."/>
            <person name="Martin F.M."/>
        </authorList>
    </citation>
    <scope>NUCLEOTIDE SEQUENCE</scope>
    <source>
        <strain evidence="1">ATCC 28755</strain>
    </source>
</reference>
<comment type="caution">
    <text evidence="1">The sequence shown here is derived from an EMBL/GenBank/DDBJ whole genome shotgun (WGS) entry which is preliminary data.</text>
</comment>
<dbReference type="EMBL" id="MU267626">
    <property type="protein sequence ID" value="KAH7913703.1"/>
    <property type="molecule type" value="Genomic_DNA"/>
</dbReference>
<gene>
    <name evidence="1" type="ORF">BJ138DRAFT_1145557</name>
</gene>
<name>A0ACB8AL18_9AGAM</name>
<keyword evidence="2" id="KW-1185">Reference proteome</keyword>
<protein>
    <submittedName>
        <fullName evidence="1">Uncharacterized protein</fullName>
    </submittedName>
</protein>
<organism evidence="1 2">
    <name type="scientific">Hygrophoropsis aurantiaca</name>
    <dbReference type="NCBI Taxonomy" id="72124"/>
    <lineage>
        <taxon>Eukaryota</taxon>
        <taxon>Fungi</taxon>
        <taxon>Dikarya</taxon>
        <taxon>Basidiomycota</taxon>
        <taxon>Agaricomycotina</taxon>
        <taxon>Agaricomycetes</taxon>
        <taxon>Agaricomycetidae</taxon>
        <taxon>Boletales</taxon>
        <taxon>Coniophorineae</taxon>
        <taxon>Hygrophoropsidaceae</taxon>
        <taxon>Hygrophoropsis</taxon>
    </lineage>
</organism>
<sequence>MVRAAAHSWAHRGSPTTTTITRARWQPYYAPVQSINPSNSRSPAAYLITPASSVSSVSPSPLSALCEVDRSRNTSHYLPRECQVRDTQKSKYAAGLVDQAVKSICEIWQSQDIPVVFMTSSRPTLSTSATPVDTSSSSSIPTHALHSRNIQLPSPVSPTTQPSPLPPPLSSHPPVRPNDHQCLSHAQIAQLGLVPMKGFVHEVLRRSRTSGSVLQTALCYIEAIRAKVPELVRKEKQGIAVHREPALADRIIQGEVGDVDLRETFSMSRSASTSSTSSDSGSFGDLLETVRIDPITLEAESFSQSLSDADGPLLSHGQRQRSDDLPPLPPLPSPLLCPRRTFLASLILASKFMQDRTYSNRAWAKLSGLPPREIGRCERALGDALEWRLWVGKPAVPAASGRSLTKCRSEGDIMFASKSATSCMPQAPDPDVAPGPGGMAPFAGLFASPPAVRTQSGLRRHSTLPPAALYQQETFSSSVPTIFAGGAPWSKSSFMPLSAIDELSPTGNLSASPSTPGLSYSPTPTELSSGDRTVQMSSFMDVSTPPPGQFATFGSAQNVKVLPAAPGPFVYSEPQETYYHPQTGFKFLGSLSHPGSHFEDSSSAVASSGIAYQGWSSEFVA</sequence>